<gene>
    <name evidence="1" type="ORF">MGYG_02451</name>
</gene>
<proteinExistence type="predicted"/>
<dbReference type="HOGENOM" id="CLU_1578121_0_0_1"/>
<dbReference type="OrthoDB" id="2104739at2759"/>
<dbReference type="GeneID" id="10030224"/>
<evidence type="ECO:0000313" key="2">
    <source>
        <dbReference type="Proteomes" id="UP000002669"/>
    </source>
</evidence>
<reference evidence="2" key="1">
    <citation type="journal article" date="2012" name="MBio">
        <title>Comparative genome analysis of Trichophyton rubrum and related dermatophytes reveals candidate genes involved in infection.</title>
        <authorList>
            <person name="Martinez D.A."/>
            <person name="Oliver B.G."/>
            <person name="Graeser Y."/>
            <person name="Goldberg J.M."/>
            <person name="Li W."/>
            <person name="Martinez-Rossi N.M."/>
            <person name="Monod M."/>
            <person name="Shelest E."/>
            <person name="Barton R.C."/>
            <person name="Birch E."/>
            <person name="Brakhage A.A."/>
            <person name="Chen Z."/>
            <person name="Gurr S.J."/>
            <person name="Heiman D."/>
            <person name="Heitman J."/>
            <person name="Kosti I."/>
            <person name="Rossi A."/>
            <person name="Saif S."/>
            <person name="Samalova M."/>
            <person name="Saunders C.W."/>
            <person name="Shea T."/>
            <person name="Summerbell R.C."/>
            <person name="Xu J."/>
            <person name="Young S."/>
            <person name="Zeng Q."/>
            <person name="Birren B.W."/>
            <person name="Cuomo C.A."/>
            <person name="White T.C."/>
        </authorList>
    </citation>
    <scope>NUCLEOTIDE SEQUENCE [LARGE SCALE GENOMIC DNA]</scope>
    <source>
        <strain evidence="2">ATCC MYA-4604 / CBS 118893</strain>
    </source>
</reference>
<dbReference type="EMBL" id="DS989823">
    <property type="protein sequence ID" value="EFQ99439.1"/>
    <property type="molecule type" value="Genomic_DNA"/>
</dbReference>
<name>E4UMM2_ARTGP</name>
<evidence type="ECO:0000313" key="1">
    <source>
        <dbReference type="EMBL" id="EFQ99439.1"/>
    </source>
</evidence>
<accession>E4UMM2</accession>
<dbReference type="RefSeq" id="XP_003174922.1">
    <property type="nucleotide sequence ID" value="XM_003174874.1"/>
</dbReference>
<organism evidence="2">
    <name type="scientific">Arthroderma gypseum (strain ATCC MYA-4604 / CBS 118893)</name>
    <name type="common">Microsporum gypseum</name>
    <dbReference type="NCBI Taxonomy" id="535722"/>
    <lineage>
        <taxon>Eukaryota</taxon>
        <taxon>Fungi</taxon>
        <taxon>Dikarya</taxon>
        <taxon>Ascomycota</taxon>
        <taxon>Pezizomycotina</taxon>
        <taxon>Eurotiomycetes</taxon>
        <taxon>Eurotiomycetidae</taxon>
        <taxon>Onygenales</taxon>
        <taxon>Arthrodermataceae</taxon>
        <taxon>Nannizzia</taxon>
    </lineage>
</organism>
<sequence>MHLTEIPTEGSGLTILYIGGPDVLPSIIKAVRDLLANINNLTAICVVCKALIAMFTVHASKSGSTEHISNLEMRLLNRDHHRCVVTRKLNKIEAEKRANGDTNIKDDGRKLLHTQCYDNFQLVTVAPKSDGEIRVRMIDSHNIAHAVRAWPLIFTFLYTLDIHKWSNNT</sequence>
<dbReference type="Proteomes" id="UP000002669">
    <property type="component" value="Unassembled WGS sequence"/>
</dbReference>
<dbReference type="AlphaFoldDB" id="E4UMM2"/>
<dbReference type="VEuPathDB" id="FungiDB:MGYG_02451"/>
<protein>
    <submittedName>
        <fullName evidence="1">Uncharacterized protein</fullName>
    </submittedName>
</protein>
<dbReference type="InParanoid" id="E4UMM2"/>
<keyword evidence="2" id="KW-1185">Reference proteome</keyword>